<dbReference type="OrthoDB" id="447842at2759"/>
<comment type="caution">
    <text evidence="3">The sequence shown here is derived from an EMBL/GenBank/DDBJ whole genome shotgun (WGS) entry which is preliminary data.</text>
</comment>
<dbReference type="InterPro" id="IPR000086">
    <property type="entry name" value="NUDIX_hydrolase_dom"/>
</dbReference>
<dbReference type="OMA" id="EFIPSEM"/>
<dbReference type="AlphaFoldDB" id="K0T801"/>
<dbReference type="PANTHER" id="PTHR43736">
    <property type="entry name" value="ADP-RIBOSE PYROPHOSPHATASE"/>
    <property type="match status" value="1"/>
</dbReference>
<dbReference type="CDD" id="cd18873">
    <property type="entry name" value="NUDIX_NadM_like"/>
    <property type="match status" value="1"/>
</dbReference>
<dbReference type="Proteomes" id="UP000266841">
    <property type="component" value="Unassembled WGS sequence"/>
</dbReference>
<dbReference type="PROSITE" id="PS51462">
    <property type="entry name" value="NUDIX"/>
    <property type="match status" value="1"/>
</dbReference>
<feature type="domain" description="Nudix hydrolase" evidence="2">
    <location>
        <begin position="45"/>
        <end position="204"/>
    </location>
</feature>
<proteinExistence type="predicted"/>
<evidence type="ECO:0000313" key="4">
    <source>
        <dbReference type="Proteomes" id="UP000266841"/>
    </source>
</evidence>
<dbReference type="InterPro" id="IPR015797">
    <property type="entry name" value="NUDIX_hydrolase-like_dom_sf"/>
</dbReference>
<dbReference type="eggNOG" id="ENOG502S7PM">
    <property type="taxonomic scope" value="Eukaryota"/>
</dbReference>
<evidence type="ECO:0000256" key="1">
    <source>
        <dbReference type="ARBA" id="ARBA00022801"/>
    </source>
</evidence>
<protein>
    <recommendedName>
        <fullName evidence="2">Nudix hydrolase domain-containing protein</fullName>
    </recommendedName>
</protein>
<dbReference type="PROSITE" id="PS00893">
    <property type="entry name" value="NUDIX_BOX"/>
    <property type="match status" value="1"/>
</dbReference>
<reference evidence="3 4" key="1">
    <citation type="journal article" date="2012" name="Genome Biol.">
        <title>Genome and low-iron response of an oceanic diatom adapted to chronic iron limitation.</title>
        <authorList>
            <person name="Lommer M."/>
            <person name="Specht M."/>
            <person name="Roy A.S."/>
            <person name="Kraemer L."/>
            <person name="Andreson R."/>
            <person name="Gutowska M.A."/>
            <person name="Wolf J."/>
            <person name="Bergner S.V."/>
            <person name="Schilhabel M.B."/>
            <person name="Klostermeier U.C."/>
            <person name="Beiko R.G."/>
            <person name="Rosenstiel P."/>
            <person name="Hippler M."/>
            <person name="Laroche J."/>
        </authorList>
    </citation>
    <scope>NUCLEOTIDE SEQUENCE [LARGE SCALE GENOMIC DNA]</scope>
    <source>
        <strain evidence="3 4">CCMP1005</strain>
    </source>
</reference>
<dbReference type="Gene3D" id="3.90.79.10">
    <property type="entry name" value="Nucleoside Triphosphate Pyrophosphohydrolase"/>
    <property type="match status" value="1"/>
</dbReference>
<sequence>MLSLWAFALRKSKNFTSENETNLSQISEDRSGSCWCGGDRYCMCGPSLAVDIVVHSKRESTLQDPDDIGYDVYVVRRSDTNQLATIGGFVNVGETTEAAVIRELEEETGIVVSEDQGLRLIGVYSDPRRDNRRSIASVAYGVEVNRDEMVTKDGSGLPRAGDDAKEVVSIKLRDVGLVDRDDFYADHLTILNDFKAQIMPDEPVQRSGELFADIGRITCTSEPIE</sequence>
<dbReference type="SUPFAM" id="SSF55811">
    <property type="entry name" value="Nudix"/>
    <property type="match status" value="1"/>
</dbReference>
<keyword evidence="4" id="KW-1185">Reference proteome</keyword>
<name>K0T801_THAOC</name>
<evidence type="ECO:0000259" key="2">
    <source>
        <dbReference type="PROSITE" id="PS51462"/>
    </source>
</evidence>
<organism evidence="3 4">
    <name type="scientific">Thalassiosira oceanica</name>
    <name type="common">Marine diatom</name>
    <dbReference type="NCBI Taxonomy" id="159749"/>
    <lineage>
        <taxon>Eukaryota</taxon>
        <taxon>Sar</taxon>
        <taxon>Stramenopiles</taxon>
        <taxon>Ochrophyta</taxon>
        <taxon>Bacillariophyta</taxon>
        <taxon>Coscinodiscophyceae</taxon>
        <taxon>Thalassiosirophycidae</taxon>
        <taxon>Thalassiosirales</taxon>
        <taxon>Thalassiosiraceae</taxon>
        <taxon>Thalassiosira</taxon>
    </lineage>
</organism>
<dbReference type="InterPro" id="IPR020084">
    <property type="entry name" value="NUDIX_hydrolase_CS"/>
</dbReference>
<dbReference type="Pfam" id="PF00293">
    <property type="entry name" value="NUDIX"/>
    <property type="match status" value="1"/>
</dbReference>
<accession>K0T801</accession>
<dbReference type="PANTHER" id="PTHR43736:SF5">
    <property type="entry name" value="NUDIX HYDROLASE DOMAIN-CONTAINING PROTEIN"/>
    <property type="match status" value="1"/>
</dbReference>
<evidence type="ECO:0000313" key="3">
    <source>
        <dbReference type="EMBL" id="EJK74948.1"/>
    </source>
</evidence>
<dbReference type="GO" id="GO:0016787">
    <property type="term" value="F:hydrolase activity"/>
    <property type="evidence" value="ECO:0007669"/>
    <property type="project" value="UniProtKB-KW"/>
</dbReference>
<dbReference type="EMBL" id="AGNL01003234">
    <property type="protein sequence ID" value="EJK74948.1"/>
    <property type="molecule type" value="Genomic_DNA"/>
</dbReference>
<gene>
    <name evidence="3" type="ORF">THAOC_03346</name>
</gene>
<keyword evidence="1" id="KW-0378">Hydrolase</keyword>